<proteinExistence type="inferred from homology"/>
<keyword evidence="4" id="KW-0548">Nucleotidyltransferase</keyword>
<dbReference type="Pfam" id="PF00078">
    <property type="entry name" value="RVT_1"/>
    <property type="match status" value="1"/>
</dbReference>
<reference evidence="4 5" key="1">
    <citation type="submission" date="2015-11" db="EMBL/GenBank/DDBJ databases">
        <title>Complete genome sequencing of a biphenyl-degrading bacterium, Pseudomonas putida KF715 (=NBRC110667).</title>
        <authorList>
            <person name="Suenaga H."/>
            <person name="Fujihara N."/>
            <person name="Watanabe T."/>
            <person name="Hirose J."/>
            <person name="Kimura N."/>
            <person name="Yamazoe A."/>
            <person name="Hosoyama A."/>
            <person name="Shimodaira J."/>
            <person name="Furukawa K."/>
        </authorList>
    </citation>
    <scope>NUCLEOTIDE SEQUENCE [LARGE SCALE GENOMIC DNA]</scope>
    <source>
        <strain evidence="4 5">KF715</strain>
    </source>
</reference>
<dbReference type="InterPro" id="IPR043128">
    <property type="entry name" value="Rev_trsase/Diguanyl_cyclase"/>
</dbReference>
<dbReference type="InterPro" id="IPR043502">
    <property type="entry name" value="DNA/RNA_pol_sf"/>
</dbReference>
<comment type="similarity">
    <text evidence="1">Belongs to the bacterial reverse transcriptase family.</text>
</comment>
<dbReference type="NCBIfam" id="TIGR04416">
    <property type="entry name" value="group_II_RT_mat"/>
    <property type="match status" value="1"/>
</dbReference>
<keyword evidence="4" id="KW-0695">RNA-directed DNA polymerase</keyword>
<evidence type="ECO:0000313" key="5">
    <source>
        <dbReference type="Proteomes" id="UP000218731"/>
    </source>
</evidence>
<dbReference type="SUPFAM" id="SSF56672">
    <property type="entry name" value="DNA/RNA polymerases"/>
    <property type="match status" value="1"/>
</dbReference>
<dbReference type="InterPro" id="IPR051083">
    <property type="entry name" value="GrpII_Intron_Splice-Mob/Def"/>
</dbReference>
<protein>
    <submittedName>
        <fullName evidence="4">RNA-directed DNA polymerase</fullName>
    </submittedName>
</protein>
<dbReference type="GO" id="GO:0003964">
    <property type="term" value="F:RNA-directed DNA polymerase activity"/>
    <property type="evidence" value="ECO:0007669"/>
    <property type="project" value="UniProtKB-KW"/>
</dbReference>
<sequence length="428" mass="49587">MQFTALLHHITPQLLAQSFYALRRDAAVGVDGMSWREYEEGLLQRVTDLHAKLHSGAYRATPSRRVYIPKADGRQRPLGIASLEDKIVQQAVVTVLNAIYEEDFLGFSYGFRPGRSQHDALDALTVALKGQKVNWILDADITSFFDEIDHEWMLMFLGHRIADRRLLRLICKWLQAGVMEDGRRVAATKGTPQGAVISPLLANIYLHYVLDLWARQWRQRHARGDVIIVRYADDSVVGFRTKVQAQQFLVQLQERLARFGLSLNASKTRLIEFGRFAARNRRKRGLGKPETFDFLGFTHCCSTNRSGGFQVLRLTVKKRMRATLLAIREELKRRRHEPIRVQGQWLTRVVSGYLNYHAVPGNLIRLGGFRSAVCRLWRQALKRRSQRNRLQWSRFGRLTDIYIPKPRTAHPYPEERFASRTRGRSRMR</sequence>
<evidence type="ECO:0000259" key="3">
    <source>
        <dbReference type="PROSITE" id="PS50878"/>
    </source>
</evidence>
<dbReference type="PROSITE" id="PS50878">
    <property type="entry name" value="RT_POL"/>
    <property type="match status" value="1"/>
</dbReference>
<dbReference type="PANTHER" id="PTHR34047:SF8">
    <property type="entry name" value="PROTEIN YKFC"/>
    <property type="match status" value="1"/>
</dbReference>
<organism evidence="4 5">
    <name type="scientific">Pseudomonas putida</name>
    <name type="common">Arthrobacter siderocapsulatus</name>
    <dbReference type="NCBI Taxonomy" id="303"/>
    <lineage>
        <taxon>Bacteria</taxon>
        <taxon>Pseudomonadati</taxon>
        <taxon>Pseudomonadota</taxon>
        <taxon>Gammaproteobacteria</taxon>
        <taxon>Pseudomonadales</taxon>
        <taxon>Pseudomonadaceae</taxon>
        <taxon>Pseudomonas</taxon>
    </lineage>
</organism>
<dbReference type="AlphaFoldDB" id="A0A1L7N8Y0"/>
<dbReference type="Proteomes" id="UP000218731">
    <property type="component" value="Chromosome 1"/>
</dbReference>
<feature type="region of interest" description="Disordered" evidence="2">
    <location>
        <begin position="407"/>
        <end position="428"/>
    </location>
</feature>
<evidence type="ECO:0000256" key="1">
    <source>
        <dbReference type="ARBA" id="ARBA00034120"/>
    </source>
</evidence>
<dbReference type="InterPro" id="IPR030931">
    <property type="entry name" value="Group_II_RT_mat"/>
</dbReference>
<dbReference type="EMBL" id="AP015029">
    <property type="protein sequence ID" value="BAW21906.1"/>
    <property type="molecule type" value="Genomic_DNA"/>
</dbReference>
<dbReference type="PANTHER" id="PTHR34047">
    <property type="entry name" value="NUCLEAR INTRON MATURASE 1, MITOCHONDRIAL-RELATED"/>
    <property type="match status" value="1"/>
</dbReference>
<feature type="compositionally biased region" description="Basic residues" evidence="2">
    <location>
        <begin position="419"/>
        <end position="428"/>
    </location>
</feature>
<dbReference type="CDD" id="cd01651">
    <property type="entry name" value="RT_G2_intron"/>
    <property type="match status" value="1"/>
</dbReference>
<feature type="domain" description="Reverse transcriptase" evidence="3">
    <location>
        <begin position="49"/>
        <end position="299"/>
    </location>
</feature>
<evidence type="ECO:0000313" key="4">
    <source>
        <dbReference type="EMBL" id="BAW21906.1"/>
    </source>
</evidence>
<evidence type="ECO:0000256" key="2">
    <source>
        <dbReference type="SAM" id="MobiDB-lite"/>
    </source>
</evidence>
<dbReference type="InterPro" id="IPR000477">
    <property type="entry name" value="RT_dom"/>
</dbReference>
<keyword evidence="4" id="KW-0808">Transferase</keyword>
<name>A0A1L7N8Y0_PSEPU</name>
<dbReference type="Gene3D" id="3.30.70.270">
    <property type="match status" value="1"/>
</dbReference>
<accession>A0A1L7N8Y0</accession>
<gene>
    <name evidence="4" type="ORF">KF715C_ch13330</name>
</gene>